<dbReference type="HAMAP" id="MF_01365_B">
    <property type="entry name" value="Ribosomal_uL6_B"/>
    <property type="match status" value="1"/>
</dbReference>
<proteinExistence type="inferred from homology"/>
<evidence type="ECO:0000256" key="3">
    <source>
        <dbReference type="ARBA" id="ARBA00022980"/>
    </source>
</evidence>
<dbReference type="RefSeq" id="WP_124398502.1">
    <property type="nucleotide sequence ID" value="NZ_BHZE01000023.1"/>
</dbReference>
<gene>
    <name evidence="5 9" type="primary">rplF</name>
    <name evidence="9" type="ORF">JCM31826_19270</name>
</gene>
<keyword evidence="10" id="KW-1185">Reference proteome</keyword>
<comment type="caution">
    <text evidence="9">The sequence shown here is derived from an EMBL/GenBank/DDBJ whole genome shotgun (WGS) entry which is preliminary data.</text>
</comment>
<dbReference type="PIRSF" id="PIRSF002162">
    <property type="entry name" value="Ribosomal_L6"/>
    <property type="match status" value="1"/>
</dbReference>
<sequence>MSRIGKLPITIPAGTEVTIGQDEVTVKGKLGTLTTKYNPVIEIKKEGNTITLTRSSDEKTVRALHGLYRALIANMVTGVTQGFEKQLELVGVGYRANATGQLLDLSLGYSHNIVIELPKEIKVETINEKGKNPIIKLQSHDKQLLGMVCAKIRSFRRPEPYKGKGIRFVGEIVRRKAGKTASKGKK</sequence>
<dbReference type="AlphaFoldDB" id="A0A401XN63"/>
<dbReference type="OrthoDB" id="9805007at2"/>
<keyword evidence="4 5" id="KW-0687">Ribonucleoprotein</keyword>
<dbReference type="InterPro" id="IPR002358">
    <property type="entry name" value="Ribosomal_uL6_CS"/>
</dbReference>
<keyword evidence="3 5" id="KW-0689">Ribosomal protein</keyword>
<dbReference type="Proteomes" id="UP000286715">
    <property type="component" value="Unassembled WGS sequence"/>
</dbReference>
<evidence type="ECO:0000256" key="6">
    <source>
        <dbReference type="RuleBase" id="RU003869"/>
    </source>
</evidence>
<keyword evidence="1 5" id="KW-0699">rRNA-binding</keyword>
<dbReference type="PRINTS" id="PR00059">
    <property type="entry name" value="RIBOSOMALL6"/>
</dbReference>
<dbReference type="InterPro" id="IPR019906">
    <property type="entry name" value="Ribosomal_uL6_bac-type"/>
</dbReference>
<dbReference type="PANTHER" id="PTHR11655">
    <property type="entry name" value="60S/50S RIBOSOMAL PROTEIN L6/L9"/>
    <property type="match status" value="1"/>
</dbReference>
<dbReference type="EMBL" id="BHZE01000023">
    <property type="protein sequence ID" value="GCD78445.1"/>
    <property type="molecule type" value="Genomic_DNA"/>
</dbReference>
<dbReference type="SUPFAM" id="SSF56053">
    <property type="entry name" value="Ribosomal protein L6"/>
    <property type="match status" value="2"/>
</dbReference>
<dbReference type="NCBIfam" id="TIGR03654">
    <property type="entry name" value="L6_bact"/>
    <property type="match status" value="1"/>
</dbReference>
<dbReference type="PROSITE" id="PS00525">
    <property type="entry name" value="RIBOSOMAL_L6_1"/>
    <property type="match status" value="1"/>
</dbReference>
<dbReference type="PANTHER" id="PTHR11655:SF14">
    <property type="entry name" value="LARGE RIBOSOMAL SUBUNIT PROTEIN UL6M"/>
    <property type="match status" value="1"/>
</dbReference>
<dbReference type="GO" id="GO:0003735">
    <property type="term" value="F:structural constituent of ribosome"/>
    <property type="evidence" value="ECO:0007669"/>
    <property type="project" value="UniProtKB-UniRule"/>
</dbReference>
<dbReference type="Gene3D" id="3.90.930.12">
    <property type="entry name" value="Ribosomal protein L6, alpha-beta domain"/>
    <property type="match status" value="2"/>
</dbReference>
<evidence type="ECO:0000256" key="4">
    <source>
        <dbReference type="ARBA" id="ARBA00023274"/>
    </source>
</evidence>
<protein>
    <recommendedName>
        <fullName evidence="5">Large ribosomal subunit protein uL6</fullName>
    </recommendedName>
</protein>
<dbReference type="InterPro" id="IPR020040">
    <property type="entry name" value="Ribosomal_uL6_a/b-dom"/>
</dbReference>
<evidence type="ECO:0000313" key="9">
    <source>
        <dbReference type="EMBL" id="GCD78445.1"/>
    </source>
</evidence>
<evidence type="ECO:0000256" key="1">
    <source>
        <dbReference type="ARBA" id="ARBA00022730"/>
    </source>
</evidence>
<feature type="domain" description="Large ribosomal subunit protein uL6 alpha-beta" evidence="8">
    <location>
        <begin position="90"/>
        <end position="167"/>
    </location>
</feature>
<evidence type="ECO:0000256" key="5">
    <source>
        <dbReference type="HAMAP-Rule" id="MF_01365"/>
    </source>
</evidence>
<evidence type="ECO:0000256" key="2">
    <source>
        <dbReference type="ARBA" id="ARBA00022884"/>
    </source>
</evidence>
<dbReference type="InterPro" id="IPR036789">
    <property type="entry name" value="Ribosomal_uL6-like_a/b-dom_sf"/>
</dbReference>
<reference evidence="9 10" key="1">
    <citation type="submission" date="2018-11" db="EMBL/GenBank/DDBJ databases">
        <title>Schleiferia aggregans sp. nov., a moderately thermophilic heterotrophic bacterium isolated from microbial mats at a terrestrial hot spring.</title>
        <authorList>
            <person name="Iino T."/>
            <person name="Ohkuma M."/>
            <person name="Haruta S."/>
        </authorList>
    </citation>
    <scope>NUCLEOTIDE SEQUENCE [LARGE SCALE GENOMIC DNA]</scope>
    <source>
        <strain evidence="9 10">LA</strain>
    </source>
</reference>
<comment type="similarity">
    <text evidence="5 6">Belongs to the universal ribosomal protein uL6 family.</text>
</comment>
<evidence type="ECO:0000313" key="10">
    <source>
        <dbReference type="Proteomes" id="UP000286715"/>
    </source>
</evidence>
<dbReference type="GO" id="GO:0002181">
    <property type="term" value="P:cytoplasmic translation"/>
    <property type="evidence" value="ECO:0007669"/>
    <property type="project" value="TreeGrafter"/>
</dbReference>
<accession>A0A401XN63</accession>
<dbReference type="FunFam" id="3.90.930.12:FF:000002">
    <property type="entry name" value="50S ribosomal protein L6"/>
    <property type="match status" value="1"/>
</dbReference>
<name>A0A401XN63_9FLAO</name>
<dbReference type="GO" id="GO:0019843">
    <property type="term" value="F:rRNA binding"/>
    <property type="evidence" value="ECO:0007669"/>
    <property type="project" value="UniProtKB-UniRule"/>
</dbReference>
<organism evidence="9 10">
    <name type="scientific">Thermaurantimonas aggregans</name>
    <dbReference type="NCBI Taxonomy" id="2173829"/>
    <lineage>
        <taxon>Bacteria</taxon>
        <taxon>Pseudomonadati</taxon>
        <taxon>Bacteroidota</taxon>
        <taxon>Flavobacteriia</taxon>
        <taxon>Flavobacteriales</taxon>
        <taxon>Schleiferiaceae</taxon>
        <taxon>Thermaurantimonas</taxon>
    </lineage>
</organism>
<evidence type="ECO:0000256" key="7">
    <source>
        <dbReference type="RuleBase" id="RU003870"/>
    </source>
</evidence>
<evidence type="ECO:0000259" key="8">
    <source>
        <dbReference type="Pfam" id="PF00347"/>
    </source>
</evidence>
<dbReference type="Pfam" id="PF00347">
    <property type="entry name" value="Ribosomal_L6"/>
    <property type="match status" value="2"/>
</dbReference>
<comment type="subunit">
    <text evidence="5">Part of the 50S ribosomal subunit.</text>
</comment>
<keyword evidence="2 5" id="KW-0694">RNA-binding</keyword>
<feature type="domain" description="Large ribosomal subunit protein uL6 alpha-beta" evidence="8">
    <location>
        <begin position="11"/>
        <end position="82"/>
    </location>
</feature>
<comment type="function">
    <text evidence="5 7">This protein binds to the 23S rRNA, and is important in its secondary structure. It is located near the subunit interface in the base of the L7/L12 stalk, and near the tRNA binding site of the peptidyltransferase center.</text>
</comment>
<dbReference type="GO" id="GO:0022625">
    <property type="term" value="C:cytosolic large ribosomal subunit"/>
    <property type="evidence" value="ECO:0007669"/>
    <property type="project" value="UniProtKB-UniRule"/>
</dbReference>
<dbReference type="InterPro" id="IPR000702">
    <property type="entry name" value="Ribosomal_uL6-like"/>
</dbReference>